<reference evidence="1" key="1">
    <citation type="submission" date="2023-08" db="EMBL/GenBank/DDBJ databases">
        <authorList>
            <person name="Nazir A."/>
        </authorList>
    </citation>
    <scope>NUCLEOTIDE SEQUENCE</scope>
</reference>
<proteinExistence type="predicted"/>
<sequence>MLIQTHTYSGESCIGAKRIYSNKDDLILQWICPECEYKHNETFNQVPLISYGNYCHSYYCDECGFEDSEKMYTLNNIYTNDVDITVGSNHNLKCFRIEPKLVEIKENNND</sequence>
<dbReference type="EMBL" id="OR481006">
    <property type="protein sequence ID" value="WNO47376.1"/>
    <property type="molecule type" value="Genomic_DNA"/>
</dbReference>
<evidence type="ECO:0000313" key="1">
    <source>
        <dbReference type="EMBL" id="WNO47376.1"/>
    </source>
</evidence>
<organism evidence="1">
    <name type="scientific">Staphylococcus phage vB_VibM_10AMN12</name>
    <dbReference type="NCBI Taxonomy" id="3076785"/>
    <lineage>
        <taxon>Viruses</taxon>
        <taxon>Duplodnaviria</taxon>
        <taxon>Heunggongvirae</taxon>
        <taxon>Uroviricota</taxon>
        <taxon>Caudoviricetes</taxon>
    </lineage>
</organism>
<protein>
    <submittedName>
        <fullName evidence="1">Uncharacterized protein</fullName>
    </submittedName>
</protein>
<name>A0AA96KST0_9CAUD</name>
<accession>A0AA96KST0</accession>